<evidence type="ECO:0000313" key="2">
    <source>
        <dbReference type="Proteomes" id="UP001642484"/>
    </source>
</evidence>
<dbReference type="Proteomes" id="UP001642484">
    <property type="component" value="Unassembled WGS sequence"/>
</dbReference>
<organism evidence="1 2">
    <name type="scientific">Durusdinium trenchii</name>
    <dbReference type="NCBI Taxonomy" id="1381693"/>
    <lineage>
        <taxon>Eukaryota</taxon>
        <taxon>Sar</taxon>
        <taxon>Alveolata</taxon>
        <taxon>Dinophyceae</taxon>
        <taxon>Suessiales</taxon>
        <taxon>Symbiodiniaceae</taxon>
        <taxon>Durusdinium</taxon>
    </lineage>
</organism>
<reference evidence="1 2" key="1">
    <citation type="submission" date="2024-02" db="EMBL/GenBank/DDBJ databases">
        <authorList>
            <person name="Chen Y."/>
            <person name="Shah S."/>
            <person name="Dougan E. K."/>
            <person name="Thang M."/>
            <person name="Chan C."/>
        </authorList>
    </citation>
    <scope>NUCLEOTIDE SEQUENCE [LARGE SCALE GENOMIC DNA]</scope>
</reference>
<sequence length="227" mass="24935">MAGKLPSHLASFLRHQPVGSTSSQQSAADTGKAARKKAARVKRRAKAKDDRAADRAEKAEQKKRQSAAAVTEKPSAEEFKDVPRKKALKKKQQKRHGAKESKKSAKKAVTERTETEVKRSFDPEGAERDAALLSDLEKKLGLAGNDKRKRKEEKQMFEDLGFDAEDLGIEELPSSDNEDAPSQTSELVELKDQDMMGLIDSILGQSGATMKAKGAKKRLKPRGKARA</sequence>
<name>A0ABP0P213_9DINO</name>
<protein>
    <submittedName>
        <fullName evidence="1">Uncharacterized protein</fullName>
    </submittedName>
</protein>
<dbReference type="EMBL" id="CAXAMN010022473">
    <property type="protein sequence ID" value="CAK9070061.1"/>
    <property type="molecule type" value="Genomic_DNA"/>
</dbReference>
<proteinExistence type="predicted"/>
<accession>A0ABP0P213</accession>
<comment type="caution">
    <text evidence="1">The sequence shown here is derived from an EMBL/GenBank/DDBJ whole genome shotgun (WGS) entry which is preliminary data.</text>
</comment>
<evidence type="ECO:0000313" key="1">
    <source>
        <dbReference type="EMBL" id="CAK9070061.1"/>
    </source>
</evidence>
<gene>
    <name evidence="1" type="ORF">CCMP2556_LOCUS34452</name>
</gene>
<keyword evidence="2" id="KW-1185">Reference proteome</keyword>